<organism evidence="7 8">
    <name type="scientific">Roseateles oligotrophus</name>
    <dbReference type="NCBI Taxonomy" id="1769250"/>
    <lineage>
        <taxon>Bacteria</taxon>
        <taxon>Pseudomonadati</taxon>
        <taxon>Pseudomonadota</taxon>
        <taxon>Betaproteobacteria</taxon>
        <taxon>Burkholderiales</taxon>
        <taxon>Sphaerotilaceae</taxon>
        <taxon>Roseateles</taxon>
    </lineage>
</organism>
<dbReference type="InterPro" id="IPR019734">
    <property type="entry name" value="TPR_rpt"/>
</dbReference>
<evidence type="ECO:0000259" key="6">
    <source>
        <dbReference type="PROSITE" id="PS50011"/>
    </source>
</evidence>
<dbReference type="SUPFAM" id="SSF56112">
    <property type="entry name" value="Protein kinase-like (PK-like)"/>
    <property type="match status" value="1"/>
</dbReference>
<dbReference type="GO" id="GO:0016301">
    <property type="term" value="F:kinase activity"/>
    <property type="evidence" value="ECO:0007669"/>
    <property type="project" value="UniProtKB-KW"/>
</dbReference>
<dbReference type="PANTHER" id="PTHR43289:SF34">
    <property type="entry name" value="SERINE_THREONINE-PROTEIN KINASE YBDM-RELATED"/>
    <property type="match status" value="1"/>
</dbReference>
<keyword evidence="1" id="KW-0808">Transferase</keyword>
<keyword evidence="4 5" id="KW-0067">ATP-binding</keyword>
<evidence type="ECO:0000256" key="4">
    <source>
        <dbReference type="ARBA" id="ARBA00022840"/>
    </source>
</evidence>
<dbReference type="SMART" id="SM00220">
    <property type="entry name" value="S_TKc"/>
    <property type="match status" value="1"/>
</dbReference>
<dbReference type="PROSITE" id="PS00107">
    <property type="entry name" value="PROTEIN_KINASE_ATP"/>
    <property type="match status" value="1"/>
</dbReference>
<evidence type="ECO:0000256" key="2">
    <source>
        <dbReference type="ARBA" id="ARBA00022741"/>
    </source>
</evidence>
<dbReference type="Pfam" id="PF00069">
    <property type="entry name" value="Pkinase"/>
    <property type="match status" value="1"/>
</dbReference>
<gene>
    <name evidence="7" type="ORF">LNV07_07765</name>
</gene>
<dbReference type="InterPro" id="IPR017441">
    <property type="entry name" value="Protein_kinase_ATP_BS"/>
</dbReference>
<dbReference type="PROSITE" id="PS50011">
    <property type="entry name" value="PROTEIN_KINASE_DOM"/>
    <property type="match status" value="1"/>
</dbReference>
<sequence>MNETTRRHIDKSRWPRLSPLLDELLDLPPEQRPARLLALEAQDAELAADLHELLWRQQAMNAANYLATPALQTMAQADKPNNLAGQQLGAYTLEREIGQGGMGTVWLARRTDGRFDGLVAIKFLNAGLLGQGNAGRFAREGQILAKLAHPHIARLLDAGISDSGAQQPYLVLEYVDGLPLDQYCNSKALTARERVALFQDVLAAVAHAHTRLILHRDLKPSNILVTSTGEVKLLDFGIAKLLHEEGNGSSDAAASTELTQQAGRAYTARYAAPEQVQGGEVSTATDVYALGVLLYLLLCGQHPTTPGEDEARTTPLERMRGLVEVAPKKLSEQVAEKPRARELRGDLDTIVAKALKKLPAKRYANAAELAEDLRRWLNHEPITARPDSTAYILRKFVRRHRVAVAAGSLGLLTLSASVGMALVKGQEAQAQRVQAEGLIEFMLGDLRKKLEPVGRLDVLDAVGEKALGYYAAQQTGRLDAGALGQRARALHLMGQIAQQRGKLDEASRMYDAAAGSTAELLQRAPKDGQRIYDHAQSVFWVGEAAWRQGQVVEAGKQFKRYLELAEQLWPLAAGKPDWLAERANARVNLGILQFDSGEVQAALLNFQKALPEYEELAPAQPDMRVEQINTLGWISRVLQYQGRYPLALAADQDRLAVLARIPNREQDHLLLNLEANAHHDSSRSQFFMGNTAAALQAAEKAVAQFENLTSTDQSNLDWLEKLSSLRLGLAEIRLARGEQDLTPLLSSLKSDIGRLLAADVKQMRWQGNLRGRLLWLRAKVERSEAQSQALAVEMTGYLSDMQARIQAGTRFNNELRLILAQLELTLGELLTNSDAAKAGMHWKAVAERLRANVTSSDAPAMTVAALAHLHLNAIEEARALAEKLEASSYRHPDYIQLRTQLQAATLSATHHSTGKP</sequence>
<dbReference type="InterPro" id="IPR000719">
    <property type="entry name" value="Prot_kinase_dom"/>
</dbReference>
<dbReference type="SMART" id="SM00028">
    <property type="entry name" value="TPR"/>
    <property type="match status" value="3"/>
</dbReference>
<accession>A0ABT2YD78</accession>
<dbReference type="InterPro" id="IPR008271">
    <property type="entry name" value="Ser/Thr_kinase_AS"/>
</dbReference>
<dbReference type="SUPFAM" id="SSF48452">
    <property type="entry name" value="TPR-like"/>
    <property type="match status" value="1"/>
</dbReference>
<keyword evidence="8" id="KW-1185">Reference proteome</keyword>
<evidence type="ECO:0000256" key="3">
    <source>
        <dbReference type="ARBA" id="ARBA00022777"/>
    </source>
</evidence>
<dbReference type="PANTHER" id="PTHR43289">
    <property type="entry name" value="MITOGEN-ACTIVATED PROTEIN KINASE KINASE KINASE 20-RELATED"/>
    <property type="match status" value="1"/>
</dbReference>
<keyword evidence="2 5" id="KW-0547">Nucleotide-binding</keyword>
<comment type="caution">
    <text evidence="7">The sequence shown here is derived from an EMBL/GenBank/DDBJ whole genome shotgun (WGS) entry which is preliminary data.</text>
</comment>
<dbReference type="PROSITE" id="PS00108">
    <property type="entry name" value="PROTEIN_KINASE_ST"/>
    <property type="match status" value="1"/>
</dbReference>
<evidence type="ECO:0000256" key="5">
    <source>
        <dbReference type="PROSITE-ProRule" id="PRU10141"/>
    </source>
</evidence>
<dbReference type="Gene3D" id="1.25.40.10">
    <property type="entry name" value="Tetratricopeptide repeat domain"/>
    <property type="match status" value="2"/>
</dbReference>
<dbReference type="Gene3D" id="3.30.200.20">
    <property type="entry name" value="Phosphorylase Kinase, domain 1"/>
    <property type="match status" value="1"/>
</dbReference>
<dbReference type="InterPro" id="IPR011990">
    <property type="entry name" value="TPR-like_helical_dom_sf"/>
</dbReference>
<evidence type="ECO:0000256" key="1">
    <source>
        <dbReference type="ARBA" id="ARBA00022679"/>
    </source>
</evidence>
<protein>
    <submittedName>
        <fullName evidence="7">Protein kinase</fullName>
    </submittedName>
</protein>
<proteinExistence type="predicted"/>
<dbReference type="Gene3D" id="1.10.510.10">
    <property type="entry name" value="Transferase(Phosphotransferase) domain 1"/>
    <property type="match status" value="1"/>
</dbReference>
<dbReference type="InterPro" id="IPR011009">
    <property type="entry name" value="Kinase-like_dom_sf"/>
</dbReference>
<dbReference type="CDD" id="cd14014">
    <property type="entry name" value="STKc_PknB_like"/>
    <property type="match status" value="1"/>
</dbReference>
<evidence type="ECO:0000313" key="7">
    <source>
        <dbReference type="EMBL" id="MCV2367992.1"/>
    </source>
</evidence>
<dbReference type="Proteomes" id="UP001209701">
    <property type="component" value="Unassembled WGS sequence"/>
</dbReference>
<name>A0ABT2YD78_9BURK</name>
<feature type="binding site" evidence="5">
    <location>
        <position position="122"/>
    </location>
    <ligand>
        <name>ATP</name>
        <dbReference type="ChEBI" id="CHEBI:30616"/>
    </ligand>
</feature>
<keyword evidence="3 7" id="KW-0418">Kinase</keyword>
<dbReference type="EMBL" id="JAJIRN010000003">
    <property type="protein sequence ID" value="MCV2367992.1"/>
    <property type="molecule type" value="Genomic_DNA"/>
</dbReference>
<dbReference type="RefSeq" id="WP_263570616.1">
    <property type="nucleotide sequence ID" value="NZ_JAJIRN010000003.1"/>
</dbReference>
<evidence type="ECO:0000313" key="8">
    <source>
        <dbReference type="Proteomes" id="UP001209701"/>
    </source>
</evidence>
<feature type="domain" description="Protein kinase" evidence="6">
    <location>
        <begin position="91"/>
        <end position="377"/>
    </location>
</feature>
<reference evidence="7 8" key="1">
    <citation type="submission" date="2021-11" db="EMBL/GenBank/DDBJ databases">
        <authorList>
            <person name="Liang Q."/>
            <person name="Mou H."/>
            <person name="Liu Z."/>
        </authorList>
    </citation>
    <scope>NUCLEOTIDE SEQUENCE [LARGE SCALE GENOMIC DNA]</scope>
    <source>
        <strain evidence="7 8">CHU3</strain>
    </source>
</reference>